<name>A0A1M7M6A9_9FLAO</name>
<accession>A0A1M7M6A9</accession>
<dbReference type="Proteomes" id="UP000190235">
    <property type="component" value="Chromosome I"/>
</dbReference>
<sequence>MKTPVYILTFIFLAFIATPSIVAYIDNSVDVSFAFNVNEEESSSKNQINLEFNFEEQHTNYASIHFLQEQDYTGDFYTESYPVVFLDVIFPPPKNA</sequence>
<dbReference type="STRING" id="143223.SAMN05878281_2281"/>
<evidence type="ECO:0000313" key="2">
    <source>
        <dbReference type="Proteomes" id="UP000190235"/>
    </source>
</evidence>
<dbReference type="AlphaFoldDB" id="A0A1M7M6A9"/>
<organism evidence="1 2">
    <name type="scientific">Salegentibacter salegens</name>
    <dbReference type="NCBI Taxonomy" id="143223"/>
    <lineage>
        <taxon>Bacteria</taxon>
        <taxon>Pseudomonadati</taxon>
        <taxon>Bacteroidota</taxon>
        <taxon>Flavobacteriia</taxon>
        <taxon>Flavobacteriales</taxon>
        <taxon>Flavobacteriaceae</taxon>
        <taxon>Salegentibacter</taxon>
    </lineage>
</organism>
<dbReference type="RefSeq" id="WP_079735333.1">
    <property type="nucleotide sequence ID" value="NZ_LT670848.1"/>
</dbReference>
<reference evidence="2" key="1">
    <citation type="submission" date="2016-11" db="EMBL/GenBank/DDBJ databases">
        <authorList>
            <person name="Varghese N."/>
            <person name="Submissions S."/>
        </authorList>
    </citation>
    <scope>NUCLEOTIDE SEQUENCE [LARGE SCALE GENOMIC DNA]</scope>
    <source>
        <strain evidence="2">ACAM 48</strain>
    </source>
</reference>
<gene>
    <name evidence="1" type="ORF">SAMN05878281_2281</name>
</gene>
<dbReference type="OrthoDB" id="839726at2"/>
<dbReference type="EMBL" id="LT670848">
    <property type="protein sequence ID" value="SHM85768.1"/>
    <property type="molecule type" value="Genomic_DNA"/>
</dbReference>
<keyword evidence="2" id="KW-1185">Reference proteome</keyword>
<protein>
    <submittedName>
        <fullName evidence="1">Uncharacterized protein</fullName>
    </submittedName>
</protein>
<proteinExistence type="predicted"/>
<evidence type="ECO:0000313" key="1">
    <source>
        <dbReference type="EMBL" id="SHM85768.1"/>
    </source>
</evidence>